<dbReference type="Gene3D" id="1.10.10.10">
    <property type="entry name" value="Winged helix-like DNA-binding domain superfamily/Winged helix DNA-binding domain"/>
    <property type="match status" value="1"/>
</dbReference>
<dbReference type="SUPFAM" id="SSF53383">
    <property type="entry name" value="PLP-dependent transferases"/>
    <property type="match status" value="1"/>
</dbReference>
<keyword evidence="8" id="KW-0032">Aminotransferase</keyword>
<sequence length="508" mass="51321">MDHVTPVTDPLRDAVPVTAGRLAALVGEPSTRPAYAALAAAIRTLAVDGRLPPQVRLPSERELAVALGLSRTTVTRAYAELTAAGWAHPRVGSGTFLALPGRREVLPGALVPQAGVALDLTAAAATCVPGTQALVERAVARLPALLRGPGYEPVGLPALRAAIAARYAARGLPTDPDQLVVTSGALAGIALVARTVLRRGDRALVENPTYPSAVGALRATGARLLPVPVGPRDGLDLDVALAALRAARPRLAYLVPDHHNPTGHVLPDGSRAALAAGIAAVGGTALVDESLAELVLDAAHDGELPAPFAAHLPGAYSVGSLSKPLWGGVRVGWVRCPTAQVAALQAARLTLDLGASALDQLIGTDFLEAELLAGDGPGPLLTARLAGLRTLRDGWLAALAAHAPGWAARTPRGGLALWVGLPDPVGPELAEAALRRGVALAAGPRFTSDGSARDRIRLPLTADVADPAATVRLLVEAYAEVVAGGAAGAAGGEGRGAGAPAQAPPLIA</sequence>
<comment type="caution">
    <text evidence="8">The sequence shown here is derived from an EMBL/GenBank/DDBJ whole genome shotgun (WGS) entry which is preliminary data.</text>
</comment>
<evidence type="ECO:0000259" key="7">
    <source>
        <dbReference type="PROSITE" id="PS50949"/>
    </source>
</evidence>
<feature type="domain" description="HTH gntR-type" evidence="7">
    <location>
        <begin position="32"/>
        <end position="100"/>
    </location>
</feature>
<protein>
    <submittedName>
        <fullName evidence="8">PLP-dependent aminotransferase family protein</fullName>
    </submittedName>
</protein>
<keyword evidence="9" id="KW-1185">Reference proteome</keyword>
<dbReference type="GO" id="GO:0003700">
    <property type="term" value="F:DNA-binding transcription factor activity"/>
    <property type="evidence" value="ECO:0007669"/>
    <property type="project" value="InterPro"/>
</dbReference>
<dbReference type="Gene3D" id="3.40.640.10">
    <property type="entry name" value="Type I PLP-dependent aspartate aminotransferase-like (Major domain)"/>
    <property type="match status" value="1"/>
</dbReference>
<dbReference type="InterPro" id="IPR015424">
    <property type="entry name" value="PyrdxlP-dep_Trfase"/>
</dbReference>
<keyword evidence="4" id="KW-0238">DNA-binding</keyword>
<evidence type="ECO:0000256" key="6">
    <source>
        <dbReference type="SAM" id="MobiDB-lite"/>
    </source>
</evidence>
<keyword evidence="8" id="KW-0808">Transferase</keyword>
<dbReference type="Pfam" id="PF00155">
    <property type="entry name" value="Aminotran_1_2"/>
    <property type="match status" value="1"/>
</dbReference>
<evidence type="ECO:0000313" key="8">
    <source>
        <dbReference type="EMBL" id="TNU73931.1"/>
    </source>
</evidence>
<dbReference type="InterPro" id="IPR015422">
    <property type="entry name" value="PyrdxlP-dep_Trfase_small"/>
</dbReference>
<dbReference type="Gene3D" id="3.90.1150.10">
    <property type="entry name" value="Aspartate Aminotransferase, domain 1"/>
    <property type="match status" value="1"/>
</dbReference>
<feature type="region of interest" description="Disordered" evidence="6">
    <location>
        <begin position="489"/>
        <end position="508"/>
    </location>
</feature>
<dbReference type="InterPro" id="IPR015421">
    <property type="entry name" value="PyrdxlP-dep_Trfase_major"/>
</dbReference>
<dbReference type="Proteomes" id="UP000313849">
    <property type="component" value="Unassembled WGS sequence"/>
</dbReference>
<dbReference type="PRINTS" id="PR00035">
    <property type="entry name" value="HTHGNTR"/>
</dbReference>
<dbReference type="Pfam" id="PF00392">
    <property type="entry name" value="GntR"/>
    <property type="match status" value="1"/>
</dbReference>
<dbReference type="CDD" id="cd07377">
    <property type="entry name" value="WHTH_GntR"/>
    <property type="match status" value="1"/>
</dbReference>
<reference evidence="8 9" key="1">
    <citation type="submission" date="2019-06" db="EMBL/GenBank/DDBJ databases">
        <title>Draft genome sequence of Miniimonas arenae KCTC 19750T isolated from sea sand.</title>
        <authorList>
            <person name="Park S.-J."/>
        </authorList>
    </citation>
    <scope>NUCLEOTIDE SEQUENCE [LARGE SCALE GENOMIC DNA]</scope>
    <source>
        <strain evidence="8 9">KCTC 19750</strain>
    </source>
</reference>
<dbReference type="GO" id="GO:0030170">
    <property type="term" value="F:pyridoxal phosphate binding"/>
    <property type="evidence" value="ECO:0007669"/>
    <property type="project" value="InterPro"/>
</dbReference>
<dbReference type="SMART" id="SM00345">
    <property type="entry name" value="HTH_GNTR"/>
    <property type="match status" value="1"/>
</dbReference>
<evidence type="ECO:0000256" key="2">
    <source>
        <dbReference type="ARBA" id="ARBA00022898"/>
    </source>
</evidence>
<dbReference type="InterPro" id="IPR051446">
    <property type="entry name" value="HTH_trans_reg/aminotransferase"/>
</dbReference>
<dbReference type="GO" id="GO:0003677">
    <property type="term" value="F:DNA binding"/>
    <property type="evidence" value="ECO:0007669"/>
    <property type="project" value="UniProtKB-KW"/>
</dbReference>
<dbReference type="EMBL" id="VENP01000029">
    <property type="protein sequence ID" value="TNU73931.1"/>
    <property type="molecule type" value="Genomic_DNA"/>
</dbReference>
<dbReference type="InterPro" id="IPR036388">
    <property type="entry name" value="WH-like_DNA-bd_sf"/>
</dbReference>
<dbReference type="GO" id="GO:0008483">
    <property type="term" value="F:transaminase activity"/>
    <property type="evidence" value="ECO:0007669"/>
    <property type="project" value="UniProtKB-KW"/>
</dbReference>
<dbReference type="InterPro" id="IPR000524">
    <property type="entry name" value="Tscrpt_reg_HTH_GntR"/>
</dbReference>
<dbReference type="PANTHER" id="PTHR46577">
    <property type="entry name" value="HTH-TYPE TRANSCRIPTIONAL REGULATORY PROTEIN GABR"/>
    <property type="match status" value="1"/>
</dbReference>
<evidence type="ECO:0000256" key="3">
    <source>
        <dbReference type="ARBA" id="ARBA00023015"/>
    </source>
</evidence>
<keyword evidence="5" id="KW-0804">Transcription</keyword>
<evidence type="ECO:0000256" key="5">
    <source>
        <dbReference type="ARBA" id="ARBA00023163"/>
    </source>
</evidence>
<dbReference type="PROSITE" id="PS50949">
    <property type="entry name" value="HTH_GNTR"/>
    <property type="match status" value="1"/>
</dbReference>
<evidence type="ECO:0000313" key="9">
    <source>
        <dbReference type="Proteomes" id="UP000313849"/>
    </source>
</evidence>
<dbReference type="InterPro" id="IPR036390">
    <property type="entry name" value="WH_DNA-bd_sf"/>
</dbReference>
<gene>
    <name evidence="8" type="ORF">FH969_08745</name>
</gene>
<dbReference type="CDD" id="cd00609">
    <property type="entry name" value="AAT_like"/>
    <property type="match status" value="1"/>
</dbReference>
<organism evidence="8 9">
    <name type="scientific">Miniimonas arenae</name>
    <dbReference type="NCBI Taxonomy" id="676201"/>
    <lineage>
        <taxon>Bacteria</taxon>
        <taxon>Bacillati</taxon>
        <taxon>Actinomycetota</taxon>
        <taxon>Actinomycetes</taxon>
        <taxon>Micrococcales</taxon>
        <taxon>Beutenbergiaceae</taxon>
        <taxon>Miniimonas</taxon>
    </lineage>
</organism>
<dbReference type="PANTHER" id="PTHR46577:SF1">
    <property type="entry name" value="HTH-TYPE TRANSCRIPTIONAL REGULATORY PROTEIN GABR"/>
    <property type="match status" value="1"/>
</dbReference>
<dbReference type="AlphaFoldDB" id="A0A5C5BAG7"/>
<comment type="similarity">
    <text evidence="1">In the C-terminal section; belongs to the class-I pyridoxal-phosphate-dependent aminotransferase family.</text>
</comment>
<dbReference type="OrthoDB" id="199743at2"/>
<evidence type="ECO:0000256" key="4">
    <source>
        <dbReference type="ARBA" id="ARBA00023125"/>
    </source>
</evidence>
<evidence type="ECO:0000256" key="1">
    <source>
        <dbReference type="ARBA" id="ARBA00005384"/>
    </source>
</evidence>
<keyword evidence="2" id="KW-0663">Pyridoxal phosphate</keyword>
<feature type="compositionally biased region" description="Low complexity" evidence="6">
    <location>
        <begin position="498"/>
        <end position="508"/>
    </location>
</feature>
<dbReference type="SUPFAM" id="SSF46785">
    <property type="entry name" value="Winged helix' DNA-binding domain"/>
    <property type="match status" value="1"/>
</dbReference>
<keyword evidence="3" id="KW-0805">Transcription regulation</keyword>
<name>A0A5C5BAG7_9MICO</name>
<accession>A0A5C5BAG7</accession>
<dbReference type="InterPro" id="IPR004839">
    <property type="entry name" value="Aminotransferase_I/II_large"/>
</dbReference>
<proteinExistence type="inferred from homology"/>